<proteinExistence type="predicted"/>
<evidence type="ECO:0000313" key="2">
    <source>
        <dbReference type="Proteomes" id="UP000681794"/>
    </source>
</evidence>
<reference evidence="1" key="1">
    <citation type="submission" date="2021-06" db="EMBL/GenBank/DDBJ databases">
        <authorList>
            <person name="Ellington A.J."/>
            <person name="Bryan N.C."/>
            <person name="Christner B.C."/>
            <person name="Reisch C.R."/>
        </authorList>
    </citation>
    <scope>NUCLEOTIDE SEQUENCE</scope>
    <source>
        <strain evidence="1">L6-1</strain>
    </source>
</reference>
<dbReference type="EMBL" id="CP076544">
    <property type="protein sequence ID" value="QWS33282.1"/>
    <property type="molecule type" value="Genomic_DNA"/>
</dbReference>
<evidence type="ECO:0000313" key="1">
    <source>
        <dbReference type="EMBL" id="QWS33282.1"/>
    </source>
</evidence>
<sequence>MGLAATAAVLGAVALVPGVATTAGHGVAVAAVRVGSAVVDGLGRGPDVVPAARLGSATGGHVRVTDGRVRPIDGRRPTGVPASGLPGSEVPAGTVRVDAARTWELDHTPHQVLTGPVGPATAGAVTFAYAGDSVTARPGSWLRDLATDPAVHALDGYAHSGYRADQVAALMPTVPGADVLVVELGTNDVNQAVPAARTVAAIDALVARVGAPHVLVVDTPPSDHTTSLWGVDRRSGNAALNRDLAVDAGRHGWTVVDPFAADRTADGAWTPGTTLDGIHPTTAANTAIARAFSRAIVAAGHATGTGS</sequence>
<name>A0ACD1E2T6_9MICO</name>
<keyword evidence="2" id="KW-1185">Reference proteome</keyword>
<keyword evidence="1" id="KW-0378">Hydrolase</keyword>
<gene>
    <name evidence="1" type="ORF">KM842_13715</name>
</gene>
<organism evidence="1 2">
    <name type="scientific">Curtobacterium aetherium</name>
    <dbReference type="NCBI Taxonomy" id="2841594"/>
    <lineage>
        <taxon>Bacteria</taxon>
        <taxon>Bacillati</taxon>
        <taxon>Actinomycetota</taxon>
        <taxon>Actinomycetes</taxon>
        <taxon>Micrococcales</taxon>
        <taxon>Microbacteriaceae</taxon>
        <taxon>Curtobacterium</taxon>
    </lineage>
</organism>
<dbReference type="Proteomes" id="UP000681794">
    <property type="component" value="Chromosome"/>
</dbReference>
<protein>
    <submittedName>
        <fullName evidence="1">SGNH/GDSL hydrolase family protein</fullName>
    </submittedName>
</protein>
<accession>A0ACD1E2T6</accession>